<reference evidence="1 2" key="1">
    <citation type="submission" date="2023-03" db="EMBL/GenBank/DDBJ databases">
        <title>Muricauda XX sp. nov. and Muricauda XXX sp. nov., two novel species isolated from Okinawa Trough.</title>
        <authorList>
            <person name="Cao W."/>
            <person name="Deng X."/>
        </authorList>
    </citation>
    <scope>NUCLEOTIDE SEQUENCE [LARGE SCALE GENOMIC DNA]</scope>
    <source>
        <strain evidence="1 2">334s03</strain>
    </source>
</reference>
<comment type="caution">
    <text evidence="1">The sequence shown here is derived from an EMBL/GenBank/DDBJ whole genome shotgun (WGS) entry which is preliminary data.</text>
</comment>
<evidence type="ECO:0000313" key="2">
    <source>
        <dbReference type="Proteomes" id="UP001221366"/>
    </source>
</evidence>
<keyword evidence="2" id="KW-1185">Reference proteome</keyword>
<accession>A0ABT5Y228</accession>
<sequence length="76" mass="8365">MNSLQIIVVTTIPNTTFATYSILIKNTVKPEKEPIKLEITLSLVNFGANFLPSGGITKIMESNAQKKSSEEKVIIK</sequence>
<evidence type="ECO:0000313" key="1">
    <source>
        <dbReference type="EMBL" id="MDF0717499.1"/>
    </source>
</evidence>
<gene>
    <name evidence="1" type="ORF">PY092_15145</name>
</gene>
<dbReference type="Proteomes" id="UP001221366">
    <property type="component" value="Unassembled WGS sequence"/>
</dbReference>
<name>A0ABT5Y228_9FLAO</name>
<proteinExistence type="predicted"/>
<organism evidence="1 2">
    <name type="scientific">Flagellimonas yonaguniensis</name>
    <dbReference type="NCBI Taxonomy" id="3031325"/>
    <lineage>
        <taxon>Bacteria</taxon>
        <taxon>Pseudomonadati</taxon>
        <taxon>Bacteroidota</taxon>
        <taxon>Flavobacteriia</taxon>
        <taxon>Flavobacteriales</taxon>
        <taxon>Flavobacteriaceae</taxon>
        <taxon>Flagellimonas</taxon>
    </lineage>
</organism>
<dbReference type="EMBL" id="JARFVB010000012">
    <property type="protein sequence ID" value="MDF0717499.1"/>
    <property type="molecule type" value="Genomic_DNA"/>
</dbReference>
<protein>
    <submittedName>
        <fullName evidence="1">Uncharacterized protein</fullName>
    </submittedName>
</protein>